<organism evidence="2 3">
    <name type="scientific">Streptomyces olivaceiscleroticus</name>
    <dbReference type="NCBI Taxonomy" id="68245"/>
    <lineage>
        <taxon>Bacteria</taxon>
        <taxon>Bacillati</taxon>
        <taxon>Actinomycetota</taxon>
        <taxon>Actinomycetes</taxon>
        <taxon>Kitasatosporales</taxon>
        <taxon>Streptomycetaceae</taxon>
        <taxon>Streptomyces</taxon>
    </lineage>
</organism>
<name>A0ABP3KDE9_9ACTN</name>
<dbReference type="Proteomes" id="UP001500909">
    <property type="component" value="Unassembled WGS sequence"/>
</dbReference>
<evidence type="ECO:0000313" key="3">
    <source>
        <dbReference type="Proteomes" id="UP001500909"/>
    </source>
</evidence>
<feature type="region of interest" description="Disordered" evidence="1">
    <location>
        <begin position="1"/>
        <end position="50"/>
    </location>
</feature>
<proteinExistence type="predicted"/>
<evidence type="ECO:0000256" key="1">
    <source>
        <dbReference type="SAM" id="MobiDB-lite"/>
    </source>
</evidence>
<dbReference type="EMBL" id="BAAABY010000033">
    <property type="protein sequence ID" value="GAA0477024.1"/>
    <property type="molecule type" value="Genomic_DNA"/>
</dbReference>
<keyword evidence="3" id="KW-1185">Reference proteome</keyword>
<gene>
    <name evidence="2" type="ORF">GCM10010361_46890</name>
</gene>
<reference evidence="3" key="1">
    <citation type="journal article" date="2019" name="Int. J. Syst. Evol. Microbiol.">
        <title>The Global Catalogue of Microorganisms (GCM) 10K type strain sequencing project: providing services to taxonomists for standard genome sequencing and annotation.</title>
        <authorList>
            <consortium name="The Broad Institute Genomics Platform"/>
            <consortium name="The Broad Institute Genome Sequencing Center for Infectious Disease"/>
            <person name="Wu L."/>
            <person name="Ma J."/>
        </authorList>
    </citation>
    <scope>NUCLEOTIDE SEQUENCE [LARGE SCALE GENOMIC DNA]</scope>
    <source>
        <strain evidence="3">JCM 4805</strain>
    </source>
</reference>
<feature type="compositionally biased region" description="Polar residues" evidence="1">
    <location>
        <begin position="13"/>
        <end position="23"/>
    </location>
</feature>
<comment type="caution">
    <text evidence="2">The sequence shown here is derived from an EMBL/GenBank/DDBJ whole genome shotgun (WGS) entry which is preliminary data.</text>
</comment>
<evidence type="ECO:0000313" key="2">
    <source>
        <dbReference type="EMBL" id="GAA0477024.1"/>
    </source>
</evidence>
<sequence length="104" mass="11356">MPGGHTDDLGTRPSASHEASPSHTGGPVISTMWPRAAGCPWTRGPQQHRAEFKDTHSDAAHEELDNGDYLIVEAKASSADLGWRQGVGDTAGRKARWVLWVLRW</sequence>
<feature type="compositionally biased region" description="Basic and acidic residues" evidence="1">
    <location>
        <begin position="1"/>
        <end position="10"/>
    </location>
</feature>
<accession>A0ABP3KDE9</accession>
<protein>
    <submittedName>
        <fullName evidence="2">Uncharacterized protein</fullName>
    </submittedName>
</protein>